<keyword evidence="1" id="KW-0732">Signal</keyword>
<feature type="signal peptide" evidence="1">
    <location>
        <begin position="1"/>
        <end position="21"/>
    </location>
</feature>
<dbReference type="EMBL" id="ACHB01000024">
    <property type="protein sequence ID" value="EEI93399.1"/>
    <property type="molecule type" value="Genomic_DNA"/>
</dbReference>
<evidence type="ECO:0000256" key="1">
    <source>
        <dbReference type="SAM" id="SignalP"/>
    </source>
</evidence>
<dbReference type="Proteomes" id="UP000006241">
    <property type="component" value="Unassembled WGS sequence"/>
</dbReference>
<organism evidence="2 3">
    <name type="scientific">Sphingobacterium spiritivorum ATCC 33300</name>
    <dbReference type="NCBI Taxonomy" id="525372"/>
    <lineage>
        <taxon>Bacteria</taxon>
        <taxon>Pseudomonadati</taxon>
        <taxon>Bacteroidota</taxon>
        <taxon>Sphingobacteriia</taxon>
        <taxon>Sphingobacteriales</taxon>
        <taxon>Sphingobacteriaceae</taxon>
        <taxon>Sphingobacterium</taxon>
    </lineage>
</organism>
<dbReference type="HOGENOM" id="CLU_1234369_0_0_10"/>
<feature type="chain" id="PRO_5002913809" description="Lipoprotein" evidence="1">
    <location>
        <begin position="22"/>
        <end position="224"/>
    </location>
</feature>
<name>C2FUK2_SPHSI</name>
<evidence type="ECO:0008006" key="4">
    <source>
        <dbReference type="Google" id="ProtNLM"/>
    </source>
</evidence>
<gene>
    <name evidence="2" type="ORF">HMPREF0765_1008</name>
</gene>
<proteinExistence type="predicted"/>
<evidence type="ECO:0000313" key="3">
    <source>
        <dbReference type="Proteomes" id="UP000006241"/>
    </source>
</evidence>
<sequence>MKKIYYLLFSLSLLACNSRPAQDKTNIHSDSTGIIKDSLQAPVVKDEREQTAEQKFLWREDQYDEELKDTFNMIRINEDLAKNLSDPERAAIGYVATFIGNECQWDGPYKDDRSNLKCKILTALQLGYQCSEQHIGFLKKWFKDDKAVLEELQGCPTIPDGATIQNTFDEISFKKEGDKLAVNFKVSGHNMREGKSWKWVETDYFQINGNTIKYIKKDKRKVTP</sequence>
<evidence type="ECO:0000313" key="2">
    <source>
        <dbReference type="EMBL" id="EEI93399.1"/>
    </source>
</evidence>
<dbReference type="RefSeq" id="WP_003006203.1">
    <property type="nucleotide sequence ID" value="NZ_GG668631.1"/>
</dbReference>
<comment type="caution">
    <text evidence="2">The sequence shown here is derived from an EMBL/GenBank/DDBJ whole genome shotgun (WGS) entry which is preliminary data.</text>
</comment>
<accession>C2FUK2</accession>
<dbReference type="PROSITE" id="PS51257">
    <property type="entry name" value="PROKAR_LIPOPROTEIN"/>
    <property type="match status" value="1"/>
</dbReference>
<reference evidence="2 3" key="1">
    <citation type="submission" date="2009-01" db="EMBL/GenBank/DDBJ databases">
        <authorList>
            <person name="Qin X."/>
            <person name="Bachman B."/>
            <person name="Battles P."/>
            <person name="Bell A."/>
            <person name="Bess C."/>
            <person name="Bickham C."/>
            <person name="Chaboub L."/>
            <person name="Chen D."/>
            <person name="Coyle M."/>
            <person name="Deiros D.R."/>
            <person name="Dinh H."/>
            <person name="Forbes L."/>
            <person name="Fowler G."/>
            <person name="Francisco L."/>
            <person name="Fu Q."/>
            <person name="Gubbala S."/>
            <person name="Hale W."/>
            <person name="Han Y."/>
            <person name="Hemphill L."/>
            <person name="Highlander S.K."/>
            <person name="Hirani K."/>
            <person name="Hogues M."/>
            <person name="Jackson L."/>
            <person name="Jakkamsetti A."/>
            <person name="Javaid M."/>
            <person name="Jiang H."/>
            <person name="Korchina V."/>
            <person name="Kovar C."/>
            <person name="Lara F."/>
            <person name="Lee S."/>
            <person name="Mata R."/>
            <person name="Mathew T."/>
            <person name="Moen C."/>
            <person name="Morales K."/>
            <person name="Munidasa M."/>
            <person name="Nazareth L."/>
            <person name="Ngo R."/>
            <person name="Nguyen L."/>
            <person name="Okwuonu G."/>
            <person name="Ongeri F."/>
            <person name="Patil S."/>
            <person name="Petrosino J."/>
            <person name="Pham C."/>
            <person name="Pham P."/>
            <person name="Pu L.-L."/>
            <person name="Puazo M."/>
            <person name="Raj R."/>
            <person name="Reid J."/>
            <person name="Rouhana J."/>
            <person name="Saada N."/>
            <person name="Shang Y."/>
            <person name="Simmons D."/>
            <person name="Thornton R."/>
            <person name="Warren J."/>
            <person name="Weissenberger G."/>
            <person name="Zhang J."/>
            <person name="Zhang L."/>
            <person name="Zhou C."/>
            <person name="Zhu D."/>
            <person name="Muzny D."/>
            <person name="Worley K."/>
            <person name="Gibbs R."/>
        </authorList>
    </citation>
    <scope>NUCLEOTIDE SEQUENCE [LARGE SCALE GENOMIC DNA]</scope>
    <source>
        <strain evidence="2 3">ATCC 33300</strain>
    </source>
</reference>
<protein>
    <recommendedName>
        <fullName evidence="4">Lipoprotein</fullName>
    </recommendedName>
</protein>
<dbReference type="AlphaFoldDB" id="C2FUK2"/>